<dbReference type="InterPro" id="IPR016162">
    <property type="entry name" value="Ald_DH_N"/>
</dbReference>
<sequence>MTTTTTMRRTDLFIGGEWIDTADARIEVIDPSDGTVLDTVADGGIEDAIHAVDAAADALHSWSATPPRDRAEILRRAYEVMAERTDALAELISSENGKALADARAEVSYAAEFFRWYSEEAVRNIGSISLAPSGRNRIMVEHRPIGVCVLITPWNFPAAMATRKIAPALAAGCSVVLKPATLTPLTAYAIADILSEAGVPAGVINVITTRNTGPVVSAMLEDPRVRLLSFTGSTEVGRILLQQASGQVLKCAMELGGNAPLIVLEDADLEVALDGAMLAKMRNGGQACTAANRILVHRSRHDDFVAGLASRMSALTVGSGVDLATECGPLVDAKSVDKVHALVRDAIGRGATLVTGGELPGGPGFFYPPTVLTNVDPESDIVATEIFGPVAAITTFDDDDEAVRAANSSEYGLSAYVFGRDLSRALAVAGRLETGMVAVNRGLVSDPAAPFGGVKQSGLGREGAHEGMLEYTETQYTAVDW</sequence>
<organism evidence="6 7">
    <name type="scientific">Rhodococcoides trifolii</name>
    <dbReference type="NCBI Taxonomy" id="908250"/>
    <lineage>
        <taxon>Bacteria</taxon>
        <taxon>Bacillati</taxon>
        <taxon>Actinomycetota</taxon>
        <taxon>Actinomycetes</taxon>
        <taxon>Mycobacteriales</taxon>
        <taxon>Nocardiaceae</taxon>
        <taxon>Rhodococcoides</taxon>
    </lineage>
</organism>
<evidence type="ECO:0000256" key="4">
    <source>
        <dbReference type="RuleBase" id="RU003345"/>
    </source>
</evidence>
<dbReference type="SUPFAM" id="SSF53720">
    <property type="entry name" value="ALDH-like"/>
    <property type="match status" value="1"/>
</dbReference>
<dbReference type="RefSeq" id="WP_188547375.1">
    <property type="nucleotide sequence ID" value="NZ_BMCU01000006.1"/>
</dbReference>
<comment type="similarity">
    <text evidence="1 4">Belongs to the aldehyde dehydrogenase family.</text>
</comment>
<dbReference type="InterPro" id="IPR050740">
    <property type="entry name" value="Aldehyde_DH_Superfamily"/>
</dbReference>
<evidence type="ECO:0000259" key="5">
    <source>
        <dbReference type="Pfam" id="PF00171"/>
    </source>
</evidence>
<evidence type="ECO:0000256" key="3">
    <source>
        <dbReference type="PROSITE-ProRule" id="PRU10007"/>
    </source>
</evidence>
<reference evidence="6" key="2">
    <citation type="submission" date="2020-09" db="EMBL/GenBank/DDBJ databases">
        <authorList>
            <person name="Sun Q."/>
            <person name="Sedlacek I."/>
        </authorList>
    </citation>
    <scope>NUCLEOTIDE SEQUENCE</scope>
    <source>
        <strain evidence="6">CCM 7905</strain>
    </source>
</reference>
<dbReference type="GO" id="GO:0009450">
    <property type="term" value="P:gamma-aminobutyric acid catabolic process"/>
    <property type="evidence" value="ECO:0007669"/>
    <property type="project" value="TreeGrafter"/>
</dbReference>
<protein>
    <submittedName>
        <fullName evidence="6">NAD-dependent succinate-semialdehyde dehydrogenase</fullName>
    </submittedName>
</protein>
<dbReference type="Gene3D" id="3.40.605.10">
    <property type="entry name" value="Aldehyde Dehydrogenase, Chain A, domain 1"/>
    <property type="match status" value="1"/>
</dbReference>
<evidence type="ECO:0000313" key="6">
    <source>
        <dbReference type="EMBL" id="GGG26890.1"/>
    </source>
</evidence>
<dbReference type="Pfam" id="PF00171">
    <property type="entry name" value="Aldedh"/>
    <property type="match status" value="1"/>
</dbReference>
<dbReference type="FunFam" id="3.40.309.10:FF:000004">
    <property type="entry name" value="Succinate-semialdehyde dehydrogenase I"/>
    <property type="match status" value="1"/>
</dbReference>
<dbReference type="Gene3D" id="3.40.309.10">
    <property type="entry name" value="Aldehyde Dehydrogenase, Chain A, domain 2"/>
    <property type="match status" value="1"/>
</dbReference>
<evidence type="ECO:0000256" key="2">
    <source>
        <dbReference type="ARBA" id="ARBA00023002"/>
    </source>
</evidence>
<name>A0A917G7N2_9NOCA</name>
<dbReference type="InterPro" id="IPR016161">
    <property type="entry name" value="Ald_DH/histidinol_DH"/>
</dbReference>
<dbReference type="GO" id="GO:0004777">
    <property type="term" value="F:succinate-semialdehyde dehydrogenase (NAD+) activity"/>
    <property type="evidence" value="ECO:0007669"/>
    <property type="project" value="TreeGrafter"/>
</dbReference>
<gene>
    <name evidence="6" type="ORF">GCM10007304_45850</name>
</gene>
<reference evidence="6" key="1">
    <citation type="journal article" date="2014" name="Int. J. Syst. Evol. Microbiol.">
        <title>Complete genome sequence of Corynebacterium casei LMG S-19264T (=DSM 44701T), isolated from a smear-ripened cheese.</title>
        <authorList>
            <consortium name="US DOE Joint Genome Institute (JGI-PGF)"/>
            <person name="Walter F."/>
            <person name="Albersmeier A."/>
            <person name="Kalinowski J."/>
            <person name="Ruckert C."/>
        </authorList>
    </citation>
    <scope>NUCLEOTIDE SEQUENCE</scope>
    <source>
        <strain evidence="6">CCM 7905</strain>
    </source>
</reference>
<dbReference type="PROSITE" id="PS00687">
    <property type="entry name" value="ALDEHYDE_DEHYDR_GLU"/>
    <property type="match status" value="1"/>
</dbReference>
<dbReference type="InterPro" id="IPR015590">
    <property type="entry name" value="Aldehyde_DH_dom"/>
</dbReference>
<dbReference type="FunFam" id="3.40.605.10:FF:000063">
    <property type="entry name" value="Succinate-semialdehyde dehydrogenase, mitochondrial"/>
    <property type="match status" value="1"/>
</dbReference>
<feature type="domain" description="Aldehyde dehydrogenase" evidence="5">
    <location>
        <begin position="18"/>
        <end position="475"/>
    </location>
</feature>
<keyword evidence="2 4" id="KW-0560">Oxidoreductase</keyword>
<comment type="caution">
    <text evidence="6">The sequence shown here is derived from an EMBL/GenBank/DDBJ whole genome shotgun (WGS) entry which is preliminary data.</text>
</comment>
<dbReference type="PANTHER" id="PTHR43353">
    <property type="entry name" value="SUCCINATE-SEMIALDEHYDE DEHYDROGENASE, MITOCHONDRIAL"/>
    <property type="match status" value="1"/>
</dbReference>
<dbReference type="InterPro" id="IPR016163">
    <property type="entry name" value="Ald_DH_C"/>
</dbReference>
<evidence type="ECO:0000313" key="7">
    <source>
        <dbReference type="Proteomes" id="UP000654257"/>
    </source>
</evidence>
<dbReference type="PANTHER" id="PTHR43353:SF5">
    <property type="entry name" value="SUCCINATE-SEMIALDEHYDE DEHYDROGENASE, MITOCHONDRIAL"/>
    <property type="match status" value="1"/>
</dbReference>
<dbReference type="InterPro" id="IPR029510">
    <property type="entry name" value="Ald_DH_CS_GLU"/>
</dbReference>
<accession>A0A917G7N2</accession>
<proteinExistence type="inferred from homology"/>
<evidence type="ECO:0000256" key="1">
    <source>
        <dbReference type="ARBA" id="ARBA00009986"/>
    </source>
</evidence>
<keyword evidence="7" id="KW-1185">Reference proteome</keyword>
<dbReference type="CDD" id="cd07103">
    <property type="entry name" value="ALDH_F5_SSADH_GabD"/>
    <property type="match status" value="1"/>
</dbReference>
<dbReference type="EMBL" id="BMCU01000006">
    <property type="protein sequence ID" value="GGG26890.1"/>
    <property type="molecule type" value="Genomic_DNA"/>
</dbReference>
<feature type="active site" evidence="3">
    <location>
        <position position="254"/>
    </location>
</feature>
<dbReference type="Proteomes" id="UP000654257">
    <property type="component" value="Unassembled WGS sequence"/>
</dbReference>
<dbReference type="AlphaFoldDB" id="A0A917G7N2"/>